<dbReference type="Gene3D" id="3.40.50.720">
    <property type="entry name" value="NAD(P)-binding Rossmann-like Domain"/>
    <property type="match status" value="1"/>
</dbReference>
<dbReference type="GO" id="GO:0016491">
    <property type="term" value="F:oxidoreductase activity"/>
    <property type="evidence" value="ECO:0007669"/>
    <property type="project" value="UniProtKB-KW"/>
</dbReference>
<dbReference type="Proteomes" id="UP000274033">
    <property type="component" value="Unassembled WGS sequence"/>
</dbReference>
<dbReference type="InterPro" id="IPR002347">
    <property type="entry name" value="SDR_fam"/>
</dbReference>
<dbReference type="RefSeq" id="WP_124761793.1">
    <property type="nucleotide sequence ID" value="NZ_JAFBDY010000001.1"/>
</dbReference>
<evidence type="ECO:0000313" key="3">
    <source>
        <dbReference type="EMBL" id="RQW76196.1"/>
    </source>
</evidence>
<dbReference type="PANTHER" id="PTHR24321">
    <property type="entry name" value="DEHYDROGENASES, SHORT CHAIN"/>
    <property type="match status" value="1"/>
</dbReference>
<dbReference type="SUPFAM" id="SSF51735">
    <property type="entry name" value="NAD(P)-binding Rossmann-fold domains"/>
    <property type="match status" value="1"/>
</dbReference>
<reference evidence="3 4" key="1">
    <citation type="journal article" date="2013" name="J. Microbiol.">
        <title>Lysinibacillus chungkukjangi sp. nov., isolated from Chungkukjang, Korean fermented soybean food.</title>
        <authorList>
            <person name="Kim S.J."/>
            <person name="Jang Y.H."/>
            <person name="Hamada M."/>
            <person name="Ahn J.H."/>
            <person name="Weon H.Y."/>
            <person name="Suzuki K."/>
            <person name="Whang K.S."/>
            <person name="Kwon S.W."/>
        </authorList>
    </citation>
    <scope>NUCLEOTIDE SEQUENCE [LARGE SCALE GENOMIC DNA]</scope>
    <source>
        <strain evidence="3 4">MCCC 1A12701</strain>
    </source>
</reference>
<proteinExistence type="inferred from homology"/>
<protein>
    <submittedName>
        <fullName evidence="3">SDR family oxidoreductase</fullName>
    </submittedName>
</protein>
<evidence type="ECO:0000256" key="1">
    <source>
        <dbReference type="ARBA" id="ARBA00006484"/>
    </source>
</evidence>
<evidence type="ECO:0000256" key="2">
    <source>
        <dbReference type="ARBA" id="ARBA00023002"/>
    </source>
</evidence>
<dbReference type="NCBIfam" id="NF005559">
    <property type="entry name" value="PRK07231.1"/>
    <property type="match status" value="1"/>
</dbReference>
<dbReference type="InterPro" id="IPR036291">
    <property type="entry name" value="NAD(P)-bd_dom_sf"/>
</dbReference>
<organism evidence="3 4">
    <name type="scientific">Lysinibacillus composti</name>
    <dbReference type="NCBI Taxonomy" id="720633"/>
    <lineage>
        <taxon>Bacteria</taxon>
        <taxon>Bacillati</taxon>
        <taxon>Bacillota</taxon>
        <taxon>Bacilli</taxon>
        <taxon>Bacillales</taxon>
        <taxon>Bacillaceae</taxon>
        <taxon>Lysinibacillus</taxon>
    </lineage>
</organism>
<gene>
    <name evidence="3" type="ORF">EBB45_01205</name>
</gene>
<dbReference type="PRINTS" id="PR00080">
    <property type="entry name" value="SDRFAMILY"/>
</dbReference>
<accession>A0A3N9UWG4</accession>
<comment type="caution">
    <text evidence="3">The sequence shown here is derived from an EMBL/GenBank/DDBJ whole genome shotgun (WGS) entry which is preliminary data.</text>
</comment>
<evidence type="ECO:0000313" key="4">
    <source>
        <dbReference type="Proteomes" id="UP000274033"/>
    </source>
</evidence>
<dbReference type="OrthoDB" id="286404at2"/>
<dbReference type="FunFam" id="3.40.50.720:FF:000084">
    <property type="entry name" value="Short-chain dehydrogenase reductase"/>
    <property type="match status" value="1"/>
</dbReference>
<dbReference type="EMBL" id="RRCT01000001">
    <property type="protein sequence ID" value="RQW76196.1"/>
    <property type="molecule type" value="Genomic_DNA"/>
</dbReference>
<keyword evidence="4" id="KW-1185">Reference proteome</keyword>
<dbReference type="PANTHER" id="PTHR24321:SF8">
    <property type="entry name" value="ESTRADIOL 17-BETA-DEHYDROGENASE 8-RELATED"/>
    <property type="match status" value="1"/>
</dbReference>
<dbReference type="GO" id="GO:0008206">
    <property type="term" value="P:bile acid metabolic process"/>
    <property type="evidence" value="ECO:0007669"/>
    <property type="project" value="UniProtKB-ARBA"/>
</dbReference>
<keyword evidence="2" id="KW-0560">Oxidoreductase</keyword>
<dbReference type="CDD" id="cd05233">
    <property type="entry name" value="SDR_c"/>
    <property type="match status" value="1"/>
</dbReference>
<dbReference type="PRINTS" id="PR00081">
    <property type="entry name" value="GDHRDH"/>
</dbReference>
<dbReference type="Pfam" id="PF13561">
    <property type="entry name" value="adh_short_C2"/>
    <property type="match status" value="1"/>
</dbReference>
<comment type="similarity">
    <text evidence="1">Belongs to the short-chain dehydrogenases/reductases (SDR) family.</text>
</comment>
<dbReference type="AlphaFoldDB" id="A0A3N9UWG4"/>
<name>A0A3N9UWG4_9BACI</name>
<sequence length="249" mass="26912">MKLFDNKIIIVTGAAGGMGKAIVQELLNEDATVIALDLSTKNLEDIQHERLLTYETNVLAEENIQKIVSEVYENYGKIDGLVNALGIAQAATPVEEVTLEEWDRLLNVNVKSLFITSRAVVPFMKQQKKGSIITIASISAVRPRPGLQTYIASKGAAESFTRGLAIELAEHGIRVNTIHPGPADTTMLGKFTSNGGDIEQTKEEIFRKSVPLGRLIVPQDIANAVSFLLSDKAEIITGSTLNVDGGRGL</sequence>